<dbReference type="SMART" id="SM00028">
    <property type="entry name" value="TPR"/>
    <property type="match status" value="4"/>
</dbReference>
<evidence type="ECO:0000256" key="5">
    <source>
        <dbReference type="ARBA" id="ARBA00022679"/>
    </source>
</evidence>
<dbReference type="GO" id="GO:0004340">
    <property type="term" value="F:glucokinase activity"/>
    <property type="evidence" value="ECO:0007669"/>
    <property type="project" value="TreeGrafter"/>
</dbReference>
<evidence type="ECO:0000256" key="9">
    <source>
        <dbReference type="ARBA" id="ARBA00022777"/>
    </source>
</evidence>
<keyword evidence="8" id="KW-0863">Zinc-finger</keyword>
<accession>A0A6V8HG63</accession>
<dbReference type="GO" id="GO:0000077">
    <property type="term" value="P:DNA damage checkpoint signaling"/>
    <property type="evidence" value="ECO:0007669"/>
    <property type="project" value="InterPro"/>
</dbReference>
<dbReference type="GO" id="GO:0008270">
    <property type="term" value="F:zinc ion binding"/>
    <property type="evidence" value="ECO:0007669"/>
    <property type="project" value="UniProtKB-KW"/>
</dbReference>
<feature type="region of interest" description="Disordered" evidence="16">
    <location>
        <begin position="779"/>
        <end position="806"/>
    </location>
</feature>
<dbReference type="GO" id="GO:0019158">
    <property type="term" value="F:mannokinase activity"/>
    <property type="evidence" value="ECO:0007669"/>
    <property type="project" value="TreeGrafter"/>
</dbReference>
<comment type="similarity">
    <text evidence="3">Belongs to the hexokinase family.</text>
</comment>
<dbReference type="Pfam" id="PF03727">
    <property type="entry name" value="Hexokinase_2"/>
    <property type="match status" value="1"/>
</dbReference>
<evidence type="ECO:0000256" key="8">
    <source>
        <dbReference type="ARBA" id="ARBA00022771"/>
    </source>
</evidence>
<sequence length="1677" mass="185663">MVERNQYAGTAGTASVASSVGPPKALGENILADIPRGLSTELKRLEEMFIVDREKLKLITQHFVEELKKGLTDDGGDIPMNVTWSFGYPTGHETGSYITIDMGGTNVRVCNVVLTDGKGGVDLVQEKFVMPEGLKKSNAEKLWDFLADCTAKFLQKHKPGTKEVLPLAFTFSFPLTQPNIRSGILQRWTKDFDVDGVEGEDVVPQLEKAFKKRNVPVRIVAVVNDTTGTLIASAYKDPHMKIGSIFSTGVNAAYMEVCGAIPKIKHCGLPPDLEVAINTEYGAFDNSQKVLPRNPFDCIVDENSSRPGQQLYEKMVAGLYIGEMLRLVLLDLYERNHIFRGQDVSYLRQKNSIDSLFLSTVEENKSDALHDIAFILNSALNIKAIDYELKVTRYLTELIATRSARLYSCGIAAISKKKGLDACHLSDVIAEPYNQNRMRFRSQLTNVGTFAKLAASLNSLGKICWMRLERETVHFTIIPDQGTQVWAVLPAEAIFDESYVLEAAAGAVNLEVPIAALSRALRSAIGDKSAQLRLTRKGNVPLLALTIVSSSLVPGNIPVGSEVDEFGGIDHDQSQSVARASAPRERETVITQEIPVKVLHQSAVEGLHEPRCRDPDVHIILPNLAQLKAISDRFTKLAASSSKSSGGASLASGITGPKLQLSANMHGSLKIGIATDSLRISSVWTGLTNPPLDPRQMQGTDMDQLPSERMRQLGNSDDDDEAGWAKIKHTSSHVSNVVKNAIPRTLLIRCLDWRRKLNMYRYELRLHYDYHDDMEFRQTREEVSSSQPSHRRASSHPQISHGASLSITTSPTENAMRRVHKRKSQRLLDAWSLKSVWSSPVDGKRLIETETGKGDEGEIVAIAFSLPEDMERVHATEGKLQDVEARAVVNFPITQFTTWLDMRDNDEKYLDSPTCSEKDSFSDNGRPSIDEDKVAVAPRRMSLLKSVLGLRLPKHTSSSQPRKLMKKENSVRFSFVSKPKKSGEATRSGSRTSNRILELSEKTIDLGSSRPEETGGSDSSPFIHLRISVDGAIVEDKSGRRRVLQMEQIAHAYAVVSADTSLGSIKSRITSLQFRAETDLEGENPRDAILAYKEILDILSKYPALDTNFRIRSGIYHRLGSVYSSLGAAGESEYYFLKALAIYRRIYGRDQSVIYSLLNDIAKLCEKDGYATEASALYERVLAGRLRVLGHNDPETLNSMQGLASIKANLGDLESALQLLEDAVPAFETVLGLQHESTLVAMSHLSSLYQKLGLNEQSLATSRKMLPHCKNVVGYESPLTRNTIIRYLEEAGNFDFPADVKLILDHYRRSRSAESFRVLQTLGRAYMDSGLNRDACEVFLSLLDETTGAKELDSLEFFDALSALCVALEHLGHFDEAIKNYGQLLQSAHKTPSDHPSRSRMDYARSRVTDLIHRREVLTAERRAWEMFEDGPCTSCQLKTKSLCNTCHIVRFCSVACHEKGRLKHKLSCIPSVTLRESRSVAITPRCPPAVQNDALSMILPADRGSTPPSITASHTVYLDPRNFTTFRMKLSSNVNTLLVFSPEADIRYTIIGNLSESGSDQVSLPASPSMSISAGKKPSNMTPSTLAGHQWLTPAQQESVSITPMEQSAAIYLVVAPGEQMMKSLVEKRVRARSGGGEKEYFEALDVPDSQLIEFAQGLMMNGYMGEAFLYIVGWM</sequence>
<keyword evidence="19" id="KW-1185">Reference proteome</keyword>
<keyword evidence="12" id="KW-0324">Glycolysis</keyword>
<evidence type="ECO:0000256" key="13">
    <source>
        <dbReference type="ARBA" id="ARBA00044613"/>
    </source>
</evidence>
<dbReference type="Gene3D" id="1.25.40.10">
    <property type="entry name" value="Tetratricopeptide repeat domain"/>
    <property type="match status" value="2"/>
</dbReference>
<evidence type="ECO:0000256" key="12">
    <source>
        <dbReference type="ARBA" id="ARBA00023152"/>
    </source>
</evidence>
<feature type="compositionally biased region" description="Polar residues" evidence="16">
    <location>
        <begin position="985"/>
        <end position="995"/>
    </location>
</feature>
<evidence type="ECO:0000256" key="6">
    <source>
        <dbReference type="ARBA" id="ARBA00022723"/>
    </source>
</evidence>
<dbReference type="SUPFAM" id="SSF48452">
    <property type="entry name" value="TPR-like"/>
    <property type="match status" value="2"/>
</dbReference>
<dbReference type="InterPro" id="IPR043129">
    <property type="entry name" value="ATPase_NBD"/>
</dbReference>
<keyword evidence="9" id="KW-0418">Kinase</keyword>
<dbReference type="SUPFAM" id="SSF144232">
    <property type="entry name" value="HIT/MYND zinc finger-like"/>
    <property type="match status" value="1"/>
</dbReference>
<dbReference type="GO" id="GO:0005829">
    <property type="term" value="C:cytosol"/>
    <property type="evidence" value="ECO:0007669"/>
    <property type="project" value="TreeGrafter"/>
</dbReference>
<dbReference type="Gene3D" id="3.30.420.40">
    <property type="match status" value="1"/>
</dbReference>
<evidence type="ECO:0000313" key="19">
    <source>
        <dbReference type="Proteomes" id="UP000053095"/>
    </source>
</evidence>
<dbReference type="SUPFAM" id="SSF53067">
    <property type="entry name" value="Actin-like ATPase domain"/>
    <property type="match status" value="2"/>
</dbReference>
<gene>
    <name evidence="18" type="ORF">TCE0_034f11744</name>
</gene>
<evidence type="ECO:0000256" key="16">
    <source>
        <dbReference type="SAM" id="MobiDB-lite"/>
    </source>
</evidence>
<keyword evidence="10" id="KW-0862">Zinc</keyword>
<feature type="region of interest" description="Disordered" evidence="16">
    <location>
        <begin position="976"/>
        <end position="1021"/>
    </location>
</feature>
<dbReference type="InterPro" id="IPR007150">
    <property type="entry name" value="HUS1/Mec3"/>
</dbReference>
<dbReference type="GO" id="GO:0005536">
    <property type="term" value="F:D-glucose binding"/>
    <property type="evidence" value="ECO:0007669"/>
    <property type="project" value="InterPro"/>
</dbReference>
<evidence type="ECO:0000256" key="7">
    <source>
        <dbReference type="ARBA" id="ARBA00022741"/>
    </source>
</evidence>
<evidence type="ECO:0000256" key="15">
    <source>
        <dbReference type="ARBA" id="ARBA00048160"/>
    </source>
</evidence>
<feature type="compositionally biased region" description="Polar residues" evidence="16">
    <location>
        <begin position="1559"/>
        <end position="1573"/>
    </location>
</feature>
<protein>
    <recommendedName>
        <fullName evidence="4">hexokinase</fullName>
        <ecNumber evidence="4">2.7.1.1</ecNumber>
    </recommendedName>
</protein>
<dbReference type="GO" id="GO:0008865">
    <property type="term" value="F:fructokinase activity"/>
    <property type="evidence" value="ECO:0007669"/>
    <property type="project" value="TreeGrafter"/>
</dbReference>
<reference evidence="19" key="1">
    <citation type="journal article" date="2015" name="Genome Announc.">
        <title>Draft genome sequence of Talaromyces cellulolyticus strain Y-94, a source of lignocellulosic biomass-degrading enzymes.</title>
        <authorList>
            <person name="Fujii T."/>
            <person name="Koike H."/>
            <person name="Sawayama S."/>
            <person name="Yano S."/>
            <person name="Inoue H."/>
        </authorList>
    </citation>
    <scope>NUCLEOTIDE SEQUENCE [LARGE SCALE GENOMIC DNA]</scope>
    <source>
        <strain evidence="19">Y-94</strain>
    </source>
</reference>
<dbReference type="Pfam" id="PF00349">
    <property type="entry name" value="Hexokinase_1"/>
    <property type="match status" value="1"/>
</dbReference>
<evidence type="ECO:0000256" key="11">
    <source>
        <dbReference type="ARBA" id="ARBA00022840"/>
    </source>
</evidence>
<feature type="region of interest" description="Disordered" evidence="16">
    <location>
        <begin position="910"/>
        <end position="929"/>
    </location>
</feature>
<comment type="catalytic activity">
    <reaction evidence="15">
        <text>D-glucose + ATP = D-glucose 6-phosphate + ADP + H(+)</text>
        <dbReference type="Rhea" id="RHEA:17825"/>
        <dbReference type="ChEBI" id="CHEBI:4167"/>
        <dbReference type="ChEBI" id="CHEBI:15378"/>
        <dbReference type="ChEBI" id="CHEBI:30616"/>
        <dbReference type="ChEBI" id="CHEBI:61548"/>
        <dbReference type="ChEBI" id="CHEBI:456216"/>
        <dbReference type="EC" id="2.7.1.1"/>
    </reaction>
    <physiologicalReaction direction="left-to-right" evidence="15">
        <dbReference type="Rhea" id="RHEA:17826"/>
    </physiologicalReaction>
</comment>
<dbReference type="InterPro" id="IPR011990">
    <property type="entry name" value="TPR-like_helical_dom_sf"/>
</dbReference>
<keyword evidence="11" id="KW-0067">ATP-binding</keyword>
<feature type="region of interest" description="Disordered" evidence="16">
    <location>
        <begin position="1559"/>
        <end position="1580"/>
    </location>
</feature>
<evidence type="ECO:0000256" key="10">
    <source>
        <dbReference type="ARBA" id="ARBA00022833"/>
    </source>
</evidence>
<dbReference type="FunFam" id="3.30.420.40:FF:000805">
    <property type="entry name" value="Hexokinase-2"/>
    <property type="match status" value="1"/>
</dbReference>
<dbReference type="Pfam" id="PF13424">
    <property type="entry name" value="TPR_12"/>
    <property type="match status" value="1"/>
</dbReference>
<dbReference type="GO" id="GO:0006006">
    <property type="term" value="P:glucose metabolic process"/>
    <property type="evidence" value="ECO:0007669"/>
    <property type="project" value="TreeGrafter"/>
</dbReference>
<dbReference type="PROSITE" id="PS01360">
    <property type="entry name" value="ZF_MYND_1"/>
    <property type="match status" value="1"/>
</dbReference>
<dbReference type="Gene3D" id="3.40.367.20">
    <property type="match status" value="1"/>
</dbReference>
<dbReference type="GO" id="GO:0006096">
    <property type="term" value="P:glycolytic process"/>
    <property type="evidence" value="ECO:0007669"/>
    <property type="project" value="UniProtKB-UniPathway"/>
</dbReference>
<comment type="pathway">
    <text evidence="1">Carbohydrate degradation; glycolysis; D-glyceraldehyde 3-phosphate and glycerone phosphate from D-glucose: step 1/4.</text>
</comment>
<dbReference type="GO" id="GO:0005739">
    <property type="term" value="C:mitochondrion"/>
    <property type="evidence" value="ECO:0007669"/>
    <property type="project" value="TreeGrafter"/>
</dbReference>
<dbReference type="PANTHER" id="PTHR19443:SF16">
    <property type="entry name" value="HEXOKINASE TYPE 1-RELATED"/>
    <property type="match status" value="1"/>
</dbReference>
<organism evidence="18 19">
    <name type="scientific">Talaromyces pinophilus</name>
    <name type="common">Penicillium pinophilum</name>
    <dbReference type="NCBI Taxonomy" id="128442"/>
    <lineage>
        <taxon>Eukaryota</taxon>
        <taxon>Fungi</taxon>
        <taxon>Dikarya</taxon>
        <taxon>Ascomycota</taxon>
        <taxon>Pezizomycotina</taxon>
        <taxon>Eurotiomycetes</taxon>
        <taxon>Eurotiomycetidae</taxon>
        <taxon>Eurotiales</taxon>
        <taxon>Trichocomaceae</taxon>
        <taxon>Talaromyces</taxon>
        <taxon>Talaromyces sect. Talaromyces</taxon>
    </lineage>
</organism>
<comment type="pathway">
    <text evidence="2">Carbohydrate metabolism; hexose metabolism.</text>
</comment>
<evidence type="ECO:0000256" key="1">
    <source>
        <dbReference type="ARBA" id="ARBA00004888"/>
    </source>
</evidence>
<dbReference type="InterPro" id="IPR022672">
    <property type="entry name" value="Hexokinase_N"/>
</dbReference>
<dbReference type="EC" id="2.7.1.1" evidence="4"/>
<comment type="catalytic activity">
    <reaction evidence="13">
        <text>a D-hexose + ATP = a D-hexose 6-phosphate + ADP + H(+)</text>
        <dbReference type="Rhea" id="RHEA:22740"/>
        <dbReference type="ChEBI" id="CHEBI:4194"/>
        <dbReference type="ChEBI" id="CHEBI:15378"/>
        <dbReference type="ChEBI" id="CHEBI:30616"/>
        <dbReference type="ChEBI" id="CHEBI:229467"/>
        <dbReference type="ChEBI" id="CHEBI:456216"/>
        <dbReference type="EC" id="2.7.1.1"/>
    </reaction>
    <physiologicalReaction direction="left-to-right" evidence="13">
        <dbReference type="Rhea" id="RHEA:22741"/>
    </physiologicalReaction>
</comment>
<dbReference type="PRINTS" id="PR00475">
    <property type="entry name" value="HEXOKINASE"/>
</dbReference>
<proteinExistence type="inferred from homology"/>
<dbReference type="GO" id="GO:0006013">
    <property type="term" value="P:mannose metabolic process"/>
    <property type="evidence" value="ECO:0007669"/>
    <property type="project" value="TreeGrafter"/>
</dbReference>
<evidence type="ECO:0000259" key="17">
    <source>
        <dbReference type="PROSITE" id="PS01360"/>
    </source>
</evidence>
<dbReference type="InterPro" id="IPR022673">
    <property type="entry name" value="Hexokinase_C"/>
</dbReference>
<keyword evidence="6" id="KW-0479">Metal-binding</keyword>
<evidence type="ECO:0000313" key="18">
    <source>
        <dbReference type="EMBL" id="GAM39859.1"/>
    </source>
</evidence>
<comment type="catalytic activity">
    <reaction evidence="14">
        <text>D-fructose + ATP = D-fructose 6-phosphate + ADP + H(+)</text>
        <dbReference type="Rhea" id="RHEA:16125"/>
        <dbReference type="ChEBI" id="CHEBI:15378"/>
        <dbReference type="ChEBI" id="CHEBI:30616"/>
        <dbReference type="ChEBI" id="CHEBI:37721"/>
        <dbReference type="ChEBI" id="CHEBI:61527"/>
        <dbReference type="ChEBI" id="CHEBI:456216"/>
        <dbReference type="EC" id="2.7.1.1"/>
    </reaction>
    <physiologicalReaction direction="left-to-right" evidence="14">
        <dbReference type="Rhea" id="RHEA:16126"/>
    </physiologicalReaction>
</comment>
<comment type="caution">
    <text evidence="18">The sequence shown here is derived from an EMBL/GenBank/DDBJ whole genome shotgun (WGS) entry which is preliminary data.</text>
</comment>
<evidence type="ECO:0000256" key="3">
    <source>
        <dbReference type="ARBA" id="ARBA00009225"/>
    </source>
</evidence>
<evidence type="ECO:0000256" key="2">
    <source>
        <dbReference type="ARBA" id="ARBA00005028"/>
    </source>
</evidence>
<dbReference type="Pfam" id="PF13374">
    <property type="entry name" value="TPR_10"/>
    <property type="match status" value="1"/>
</dbReference>
<dbReference type="GO" id="GO:0001678">
    <property type="term" value="P:intracellular glucose homeostasis"/>
    <property type="evidence" value="ECO:0007669"/>
    <property type="project" value="InterPro"/>
</dbReference>
<keyword evidence="5" id="KW-0808">Transferase</keyword>
<keyword evidence="7" id="KW-0547">Nucleotide-binding</keyword>
<dbReference type="InterPro" id="IPR001312">
    <property type="entry name" value="Hexokinase"/>
</dbReference>
<dbReference type="Proteomes" id="UP000053095">
    <property type="component" value="Unassembled WGS sequence"/>
</dbReference>
<dbReference type="GO" id="GO:0005524">
    <property type="term" value="F:ATP binding"/>
    <property type="evidence" value="ECO:0007669"/>
    <property type="project" value="UniProtKB-KW"/>
</dbReference>
<feature type="domain" description="MYND-type" evidence="17">
    <location>
        <begin position="1433"/>
        <end position="1469"/>
    </location>
</feature>
<dbReference type="GO" id="GO:0030896">
    <property type="term" value="C:checkpoint clamp complex"/>
    <property type="evidence" value="ECO:0007669"/>
    <property type="project" value="InterPro"/>
</dbReference>
<evidence type="ECO:0000256" key="4">
    <source>
        <dbReference type="ARBA" id="ARBA00012324"/>
    </source>
</evidence>
<dbReference type="InterPro" id="IPR002893">
    <property type="entry name" value="Znf_MYND"/>
</dbReference>
<dbReference type="PANTHER" id="PTHR19443">
    <property type="entry name" value="HEXOKINASE"/>
    <property type="match status" value="1"/>
</dbReference>
<name>A0A6V8HG63_TALPI</name>
<evidence type="ECO:0000256" key="14">
    <source>
        <dbReference type="ARBA" id="ARBA00047905"/>
    </source>
</evidence>
<dbReference type="EMBL" id="DF933830">
    <property type="protein sequence ID" value="GAM39859.1"/>
    <property type="molecule type" value="Genomic_DNA"/>
</dbReference>
<dbReference type="PROSITE" id="PS51748">
    <property type="entry name" value="HEXOKINASE_2"/>
    <property type="match status" value="1"/>
</dbReference>
<dbReference type="InterPro" id="IPR019734">
    <property type="entry name" value="TPR_rpt"/>
</dbReference>
<feature type="compositionally biased region" description="Basic and acidic residues" evidence="16">
    <location>
        <begin position="910"/>
        <end position="921"/>
    </location>
</feature>
<dbReference type="UniPathway" id="UPA00109">
    <property type="reaction ID" value="UER00180"/>
</dbReference>
<dbReference type="Pfam" id="PF04005">
    <property type="entry name" value="Hus1"/>
    <property type="match status" value="1"/>
</dbReference>
<dbReference type="Gene3D" id="3.70.10.10">
    <property type="match status" value="1"/>
</dbReference>